<keyword evidence="3" id="KW-0732">Signal</keyword>
<keyword evidence="6" id="KW-1185">Reference proteome</keyword>
<organism evidence="5 6">
    <name type="scientific">Usitatibacter rugosus</name>
    <dbReference type="NCBI Taxonomy" id="2732067"/>
    <lineage>
        <taxon>Bacteria</taxon>
        <taxon>Pseudomonadati</taxon>
        <taxon>Pseudomonadota</taxon>
        <taxon>Betaproteobacteria</taxon>
        <taxon>Nitrosomonadales</taxon>
        <taxon>Usitatibacteraceae</taxon>
        <taxon>Usitatibacter</taxon>
    </lineage>
</organism>
<dbReference type="Pfam" id="PF13511">
    <property type="entry name" value="DUF4124"/>
    <property type="match status" value="1"/>
</dbReference>
<accession>A0A6M4H2V5</accession>
<evidence type="ECO:0000256" key="3">
    <source>
        <dbReference type="SAM" id="SignalP"/>
    </source>
</evidence>
<sequence>MRKVLFLVVAALAAGSSHAAYRCVDEKGVTHIGDTPPAACAKVPLFEISTSGTVLRKIDPTPTAEEAKSREAEAADRKEKEKQAAEQRRKDIALMATYSSPAELDMARDRNVEPVQARIRLTQERITAVDKRAQELSDEMEFYKAGKSKAAKKAEMPAQLSADHERVQAEKVSLQKSIAQYEKEIADIRAKYDGDKKRWAELKTNPGLVRNDANAPSTAVPLNWSRGSAKCGDKTLSCRRGESFLCLKTDGTWQTVACEAPRL</sequence>
<keyword evidence="1" id="KW-0175">Coiled coil</keyword>
<dbReference type="InterPro" id="IPR025392">
    <property type="entry name" value="DUF4124"/>
</dbReference>
<dbReference type="RefSeq" id="WP_171095804.1">
    <property type="nucleotide sequence ID" value="NZ_CP053069.1"/>
</dbReference>
<dbReference type="AlphaFoldDB" id="A0A6M4H2V5"/>
<feature type="coiled-coil region" evidence="1">
    <location>
        <begin position="164"/>
        <end position="198"/>
    </location>
</feature>
<dbReference type="Proteomes" id="UP000501534">
    <property type="component" value="Chromosome"/>
</dbReference>
<evidence type="ECO:0000313" key="6">
    <source>
        <dbReference type="Proteomes" id="UP000501534"/>
    </source>
</evidence>
<dbReference type="KEGG" id="uru:DSM104443_04147"/>
<feature type="chain" id="PRO_5026858875" description="DUF4124 domain-containing protein" evidence="3">
    <location>
        <begin position="20"/>
        <end position="263"/>
    </location>
</feature>
<gene>
    <name evidence="5" type="ORF">DSM104443_04147</name>
</gene>
<evidence type="ECO:0000256" key="1">
    <source>
        <dbReference type="SAM" id="Coils"/>
    </source>
</evidence>
<evidence type="ECO:0000313" key="5">
    <source>
        <dbReference type="EMBL" id="QJR13053.1"/>
    </source>
</evidence>
<feature type="domain" description="DUF4124" evidence="4">
    <location>
        <begin position="10"/>
        <end position="49"/>
    </location>
</feature>
<protein>
    <recommendedName>
        <fullName evidence="4">DUF4124 domain-containing protein</fullName>
    </recommendedName>
</protein>
<proteinExistence type="predicted"/>
<feature type="compositionally biased region" description="Basic and acidic residues" evidence="2">
    <location>
        <begin position="65"/>
        <end position="90"/>
    </location>
</feature>
<name>A0A6M4H2V5_9PROT</name>
<reference evidence="5 6" key="1">
    <citation type="submission" date="2020-04" db="EMBL/GenBank/DDBJ databases">
        <title>Usitatibacter rugosus gen. nov., sp. nov. and Usitatibacter palustris sp. nov., novel members of Usitatibacteraceae fam. nov. within the order Nitrosomonadales isolated from soil.</title>
        <authorList>
            <person name="Huber K.J."/>
            <person name="Neumann-Schaal M."/>
            <person name="Geppert A."/>
            <person name="Luckner M."/>
            <person name="Wanner G."/>
            <person name="Overmann J."/>
        </authorList>
    </citation>
    <scope>NUCLEOTIDE SEQUENCE [LARGE SCALE GENOMIC DNA]</scope>
    <source>
        <strain evidence="5 6">0125_3</strain>
    </source>
</reference>
<feature type="signal peptide" evidence="3">
    <location>
        <begin position="1"/>
        <end position="19"/>
    </location>
</feature>
<evidence type="ECO:0000259" key="4">
    <source>
        <dbReference type="Pfam" id="PF13511"/>
    </source>
</evidence>
<dbReference type="EMBL" id="CP053069">
    <property type="protein sequence ID" value="QJR13053.1"/>
    <property type="molecule type" value="Genomic_DNA"/>
</dbReference>
<feature type="region of interest" description="Disordered" evidence="2">
    <location>
        <begin position="59"/>
        <end position="90"/>
    </location>
</feature>
<evidence type="ECO:0000256" key="2">
    <source>
        <dbReference type="SAM" id="MobiDB-lite"/>
    </source>
</evidence>